<organism evidence="7 8">
    <name type="scientific">Emergencia timonensis</name>
    <dbReference type="NCBI Taxonomy" id="1776384"/>
    <lineage>
        <taxon>Bacteria</taxon>
        <taxon>Bacillati</taxon>
        <taxon>Bacillota</taxon>
        <taxon>Clostridia</taxon>
        <taxon>Peptostreptococcales</taxon>
        <taxon>Anaerovoracaceae</taxon>
        <taxon>Emergencia</taxon>
    </lineage>
</organism>
<proteinExistence type="predicted"/>
<reference evidence="7 8" key="1">
    <citation type="submission" date="2018-08" db="EMBL/GenBank/DDBJ databases">
        <title>A genome reference for cultivated species of the human gut microbiota.</title>
        <authorList>
            <person name="Zou Y."/>
            <person name="Xue W."/>
            <person name="Luo G."/>
        </authorList>
    </citation>
    <scope>NUCLEOTIDE SEQUENCE [LARGE SCALE GENOMIC DNA]</scope>
    <source>
        <strain evidence="7 8">AM07-24</strain>
    </source>
</reference>
<dbReference type="RefSeq" id="WP_118334809.1">
    <property type="nucleotide sequence ID" value="NZ_AP025567.1"/>
</dbReference>
<keyword evidence="2 5" id="KW-0812">Transmembrane</keyword>
<dbReference type="OrthoDB" id="3182222at2"/>
<feature type="transmembrane region" description="Helical" evidence="5">
    <location>
        <begin position="215"/>
        <end position="236"/>
    </location>
</feature>
<dbReference type="GO" id="GO:0140359">
    <property type="term" value="F:ABC-type transporter activity"/>
    <property type="evidence" value="ECO:0007669"/>
    <property type="project" value="InterPro"/>
</dbReference>
<dbReference type="Proteomes" id="UP000284841">
    <property type="component" value="Unassembled WGS sequence"/>
</dbReference>
<feature type="transmembrane region" description="Helical" evidence="5">
    <location>
        <begin position="159"/>
        <end position="177"/>
    </location>
</feature>
<evidence type="ECO:0000256" key="1">
    <source>
        <dbReference type="ARBA" id="ARBA00004141"/>
    </source>
</evidence>
<dbReference type="EMBL" id="QRMS01000002">
    <property type="protein sequence ID" value="RHJ88215.1"/>
    <property type="molecule type" value="Genomic_DNA"/>
</dbReference>
<feature type="transmembrane region" description="Helical" evidence="5">
    <location>
        <begin position="99"/>
        <end position="126"/>
    </location>
</feature>
<dbReference type="AlphaFoldDB" id="A0A415E3V5"/>
<evidence type="ECO:0000259" key="6">
    <source>
        <dbReference type="Pfam" id="PF12698"/>
    </source>
</evidence>
<keyword evidence="4 5" id="KW-0472">Membrane</keyword>
<evidence type="ECO:0000313" key="7">
    <source>
        <dbReference type="EMBL" id="RHJ88215.1"/>
    </source>
</evidence>
<gene>
    <name evidence="7" type="ORF">DW099_07310</name>
</gene>
<comment type="subcellular location">
    <subcellularLocation>
        <location evidence="1">Membrane</location>
        <topology evidence="1">Multi-pass membrane protein</topology>
    </subcellularLocation>
</comment>
<feature type="transmembrane region" description="Helical" evidence="5">
    <location>
        <begin position="54"/>
        <end position="78"/>
    </location>
</feature>
<evidence type="ECO:0000256" key="2">
    <source>
        <dbReference type="ARBA" id="ARBA00022692"/>
    </source>
</evidence>
<evidence type="ECO:0000256" key="5">
    <source>
        <dbReference type="SAM" id="Phobius"/>
    </source>
</evidence>
<feature type="domain" description="ABC-2 type transporter transmembrane" evidence="6">
    <location>
        <begin position="53"/>
        <end position="230"/>
    </location>
</feature>
<feature type="transmembrane region" description="Helical" evidence="5">
    <location>
        <begin position="132"/>
        <end position="152"/>
    </location>
</feature>
<dbReference type="InterPro" id="IPR013525">
    <property type="entry name" value="ABC2_TM"/>
</dbReference>
<keyword evidence="8" id="KW-1185">Reference proteome</keyword>
<accession>A0A415E3V5</accession>
<name>A0A415E3V5_9FIRM</name>
<comment type="caution">
    <text evidence="7">The sequence shown here is derived from an EMBL/GenBank/DDBJ whole genome shotgun (WGS) entry which is preliminary data.</text>
</comment>
<dbReference type="Pfam" id="PF12698">
    <property type="entry name" value="ABC2_membrane_3"/>
    <property type="match status" value="1"/>
</dbReference>
<evidence type="ECO:0000256" key="3">
    <source>
        <dbReference type="ARBA" id="ARBA00022989"/>
    </source>
</evidence>
<evidence type="ECO:0000313" key="8">
    <source>
        <dbReference type="Proteomes" id="UP000284841"/>
    </source>
</evidence>
<protein>
    <submittedName>
        <fullName evidence="7">ABC transporter permease</fullName>
    </submittedName>
</protein>
<dbReference type="GO" id="GO:0016020">
    <property type="term" value="C:membrane"/>
    <property type="evidence" value="ECO:0007669"/>
    <property type="project" value="UniProtKB-SubCell"/>
</dbReference>
<feature type="transmembrane region" description="Helical" evidence="5">
    <location>
        <begin position="21"/>
        <end position="42"/>
    </location>
</feature>
<dbReference type="STRING" id="1776384.GCA_900086585_03800"/>
<evidence type="ECO:0000256" key="4">
    <source>
        <dbReference type="ARBA" id="ARBA00023136"/>
    </source>
</evidence>
<keyword evidence="3 5" id="KW-1133">Transmembrane helix</keyword>
<sequence length="243" mass="26808">MGIKLHVFRALFKKDFKNCFMNRNVSLMLALPILFVLLYKFILNGGADESFSAYYTLLMCSVLTLSVIPLNILAMLISEEKEKHTLRSLMMANVSGAEFISSKAAVCLILMMSEGIIIYLLCGLAMNLMALYLGVIFIVSLAIIIFGAVVGISAKDQMAAGTLGTPLMMLFLIPPVFSTMNNFFEKVSVLVPTTSLYTIYGAVYNDQPLMSKDNIIAFGVCLAWIIIGIAAFMRIYKKKGLDD</sequence>